<name>A0A059BZE5_EUCGR</name>
<dbReference type="Gramene" id="KCW71331">
    <property type="protein sequence ID" value="KCW71331"/>
    <property type="gene ID" value="EUGRSUZ_F04414"/>
</dbReference>
<organism evidence="1">
    <name type="scientific">Eucalyptus grandis</name>
    <name type="common">Flooded gum</name>
    <dbReference type="NCBI Taxonomy" id="71139"/>
    <lineage>
        <taxon>Eukaryota</taxon>
        <taxon>Viridiplantae</taxon>
        <taxon>Streptophyta</taxon>
        <taxon>Embryophyta</taxon>
        <taxon>Tracheophyta</taxon>
        <taxon>Spermatophyta</taxon>
        <taxon>Magnoliopsida</taxon>
        <taxon>eudicotyledons</taxon>
        <taxon>Gunneridae</taxon>
        <taxon>Pentapetalae</taxon>
        <taxon>rosids</taxon>
        <taxon>malvids</taxon>
        <taxon>Myrtales</taxon>
        <taxon>Myrtaceae</taxon>
        <taxon>Myrtoideae</taxon>
        <taxon>Eucalypteae</taxon>
        <taxon>Eucalyptus</taxon>
    </lineage>
</organism>
<protein>
    <submittedName>
        <fullName evidence="1">Uncharacterized protein</fullName>
    </submittedName>
</protein>
<proteinExistence type="predicted"/>
<accession>A0A059BZE5</accession>
<dbReference type="InParanoid" id="A0A059BZE5"/>
<evidence type="ECO:0000313" key="1">
    <source>
        <dbReference type="EMBL" id="KCW71331.1"/>
    </source>
</evidence>
<sequence length="86" mass="9942">MIQLAARFDSTTLCRKRSFAGRCLRQIYIWSYKRWPEVASQLAIIRLQERAYNRGVPSDYVCTILLGAVPEKITFDIIRDVLSSTT</sequence>
<reference evidence="1" key="1">
    <citation type="submission" date="2013-07" db="EMBL/GenBank/DDBJ databases">
        <title>The genome of Eucalyptus grandis.</title>
        <authorList>
            <person name="Schmutz J."/>
            <person name="Hayes R."/>
            <person name="Myburg A."/>
            <person name="Tuskan G."/>
            <person name="Grattapaglia D."/>
            <person name="Rokhsar D.S."/>
        </authorList>
    </citation>
    <scope>NUCLEOTIDE SEQUENCE</scope>
    <source>
        <tissue evidence="1">Leaf extractions</tissue>
    </source>
</reference>
<dbReference type="AlphaFoldDB" id="A0A059BZE5"/>
<gene>
    <name evidence="1" type="ORF">EUGRSUZ_F04414</name>
</gene>
<dbReference type="EMBL" id="KK198758">
    <property type="protein sequence ID" value="KCW71331.1"/>
    <property type="molecule type" value="Genomic_DNA"/>
</dbReference>